<dbReference type="Proteomes" id="UP000268192">
    <property type="component" value="Chromosome"/>
</dbReference>
<feature type="transmembrane region" description="Helical" evidence="1">
    <location>
        <begin position="54"/>
        <end position="74"/>
    </location>
</feature>
<dbReference type="RefSeq" id="WP_126010597.1">
    <property type="nucleotide sequence ID" value="NZ_CP032509.1"/>
</dbReference>
<protein>
    <submittedName>
        <fullName evidence="2">Uncharacterized protein</fullName>
    </submittedName>
</protein>
<proteinExistence type="predicted"/>
<evidence type="ECO:0000313" key="2">
    <source>
        <dbReference type="EMBL" id="AZN72280.1"/>
    </source>
</evidence>
<dbReference type="AlphaFoldDB" id="A0A3S9B5S3"/>
<keyword evidence="1" id="KW-0812">Transmembrane</keyword>
<dbReference type="KEGG" id="abaw:D5400_14230"/>
<name>A0A3S9B5S3_9HYPH</name>
<evidence type="ECO:0000256" key="1">
    <source>
        <dbReference type="SAM" id="Phobius"/>
    </source>
</evidence>
<keyword evidence="1" id="KW-1133">Transmembrane helix</keyword>
<accession>A0A3S9B5S3</accession>
<keyword evidence="1" id="KW-0472">Membrane</keyword>
<dbReference type="EMBL" id="CP032509">
    <property type="protein sequence ID" value="AZN72280.1"/>
    <property type="molecule type" value="Genomic_DNA"/>
</dbReference>
<organism evidence="2 3">
    <name type="scientific">Georhizobium profundi</name>
    <dbReference type="NCBI Taxonomy" id="2341112"/>
    <lineage>
        <taxon>Bacteria</taxon>
        <taxon>Pseudomonadati</taxon>
        <taxon>Pseudomonadota</taxon>
        <taxon>Alphaproteobacteria</taxon>
        <taxon>Hyphomicrobiales</taxon>
        <taxon>Rhizobiaceae</taxon>
        <taxon>Georhizobium</taxon>
    </lineage>
</organism>
<sequence>MKARFPSTSFSLVDACLGDIEHPVRRPANDEALPPMVVPTEEGKQLAAMQTKSITDAVLVTILVGAIFAIGFAMGQLTQQTIMDARAYELERRV</sequence>
<gene>
    <name evidence="2" type="ORF">D5400_14230</name>
</gene>
<reference evidence="2 3" key="1">
    <citation type="submission" date="2018-09" db="EMBL/GenBank/DDBJ databases">
        <title>Marinorhizobium profundi gen. nov., sp. nov., isolated from a deep-sea sediment sample from the New Britain Trench and proposal of Marinorhizobiaceae fam. nov. in the order Rhizobiales of the class Alphaproteobacteria.</title>
        <authorList>
            <person name="Cao J."/>
        </authorList>
    </citation>
    <scope>NUCLEOTIDE SEQUENCE [LARGE SCALE GENOMIC DNA]</scope>
    <source>
        <strain evidence="2 3">WS11</strain>
    </source>
</reference>
<keyword evidence="3" id="KW-1185">Reference proteome</keyword>
<evidence type="ECO:0000313" key="3">
    <source>
        <dbReference type="Proteomes" id="UP000268192"/>
    </source>
</evidence>